<dbReference type="InterPro" id="IPR027417">
    <property type="entry name" value="P-loop_NTPase"/>
</dbReference>
<dbReference type="Pfam" id="PF23282">
    <property type="entry name" value="WHD_ROQ1"/>
    <property type="match status" value="1"/>
</dbReference>
<protein>
    <recommendedName>
        <fullName evidence="5">TIR domain-containing protein</fullName>
    </recommendedName>
</protein>
<dbReference type="OMA" id="CEMRREL"/>
<keyword evidence="7" id="KW-1185">Reference proteome</keyword>
<dbReference type="EnsemblPlants" id="Bo8g104750.1">
    <property type="protein sequence ID" value="Bo8g104750.1"/>
    <property type="gene ID" value="Bo8g104750"/>
</dbReference>
<dbReference type="InterPro" id="IPR044974">
    <property type="entry name" value="Disease_R_plants"/>
</dbReference>
<sequence length="996" mass="114757">MSPSSSSFRYGVFLSFRGTDTRRTFVAHLHKALVDRGIVTFKDDVKITTGEPFPHRILEAIEDSSFAIIVISENFTSSKWCLIELRTIMELWSGNRLLVFPIFYGVEPSDVRKEEGSFWKPLKRHRRHPFAEEVPKWKEALTKVSYLNGKDPRKFKDDAAMIEDIVSEISTKLASMLPIDSLDVVGMIPHMERLGSMLNIRSEKEVRMIGIWGMGGIGKTTIAKYLSNQYYERFSAHCFIEEVWKISRTYGLLGLQEKFVSSILPDEYVRLSTIEHGRHHIKSRLGHRRVFVVLDDVDNADQIRALAKETSMFGLGSRIIITTRDRSLLRTCGVMDGDLYEVSCLESNESLLMFKRFAFEGGTPHSDLHEQLSVQASQLAHGLPFALEAFGLCFRGKDTIIEWENELRKLGTTPHENTMRILKLSYNDLAAIDKNVFLHVACLFNGDSILSVRNLFDNFEFGIQVLSEKSLINISPDGYLKMHVLVEQMGRQIVLQESKRRPQKQLILWDPREICKVLRHNLGTDQIQSMVLHMCEMRRELAIDCDNFLPLYNLKILKFYMHMDDKDSKLQFLETGDLFPPDLELRLLHWDAYPLTTLPFDLDLECLVELKFRYSNLESLWEGTPVLGNLRRLDVTGSKNLRAFPDISMAKKLEDLLMDDCTRLDQFPGYIGSLCSLGKLHAIHCPGLQNLHIDIVATTSGTRVPSFPQIQLKFPNEVEPVQFLTNLSIEGKVKFWLGQLEGDADYFSFDLERHIPYKLMMRPLQPRLASNCRDFDCLEIKRNNYNIECLPFKCHSFSDFPRLTRLNFINLKLEDIPPSIGELQALEKLDLSGNDFKSLPRTMEQLSKLKYLDLHNCCKLEALPSLTQLETLILSNCIRLRTFVELEAPTLPENQGIYHLLELEIDNCKNIQSLSHQLRHFTNLKQLDLSGHNFERVPASIKELSSLRTISLNNCKKLKSLEELPLSLKCLYARGCCSVNHVPYSRYHYLEYIDFY</sequence>
<dbReference type="RefSeq" id="XP_013600024.1">
    <property type="nucleotide sequence ID" value="XM_013744570.1"/>
</dbReference>
<dbReference type="Gene3D" id="3.40.50.300">
    <property type="entry name" value="P-loop containing nucleotide triphosphate hydrolases"/>
    <property type="match status" value="1"/>
</dbReference>
<dbReference type="Pfam" id="PF01582">
    <property type="entry name" value="TIR"/>
    <property type="match status" value="1"/>
</dbReference>
<dbReference type="GO" id="GO:0051707">
    <property type="term" value="P:response to other organism"/>
    <property type="evidence" value="ECO:0007669"/>
    <property type="project" value="UniProtKB-ARBA"/>
</dbReference>
<dbReference type="GO" id="GO:0007165">
    <property type="term" value="P:signal transduction"/>
    <property type="evidence" value="ECO:0007669"/>
    <property type="project" value="InterPro"/>
</dbReference>
<evidence type="ECO:0000256" key="2">
    <source>
        <dbReference type="ARBA" id="ARBA00022737"/>
    </source>
</evidence>
<dbReference type="Pfam" id="PF23598">
    <property type="entry name" value="LRR_14"/>
    <property type="match status" value="1"/>
</dbReference>
<keyword evidence="4" id="KW-0520">NAD</keyword>
<dbReference type="SUPFAM" id="SSF52540">
    <property type="entry name" value="P-loop containing nucleoside triphosphate hydrolases"/>
    <property type="match status" value="1"/>
</dbReference>
<dbReference type="AlphaFoldDB" id="A0A0D3DWS5"/>
<dbReference type="PANTHER" id="PTHR11017:SF570">
    <property type="entry name" value="DISEASE RESISTANCE PROTEIN (TIR-NBS CLASS)-RELATED"/>
    <property type="match status" value="1"/>
</dbReference>
<dbReference type="SUPFAM" id="SSF52200">
    <property type="entry name" value="Toll/Interleukin receptor TIR domain"/>
    <property type="match status" value="1"/>
</dbReference>
<evidence type="ECO:0000259" key="5">
    <source>
        <dbReference type="PROSITE" id="PS50104"/>
    </source>
</evidence>
<dbReference type="Gene3D" id="3.80.10.10">
    <property type="entry name" value="Ribonuclease Inhibitor"/>
    <property type="match status" value="2"/>
</dbReference>
<dbReference type="InterPro" id="IPR000157">
    <property type="entry name" value="TIR_dom"/>
</dbReference>
<dbReference type="Pfam" id="PF00931">
    <property type="entry name" value="NB-ARC"/>
    <property type="match status" value="1"/>
</dbReference>
<dbReference type="PANTHER" id="PTHR11017">
    <property type="entry name" value="LEUCINE-RICH REPEAT-CONTAINING PROTEIN"/>
    <property type="match status" value="1"/>
</dbReference>
<accession>A0A0D3DWS5</accession>
<name>A0A0D3DWS5_BRAOL</name>
<dbReference type="InterPro" id="IPR011713">
    <property type="entry name" value="Leu-rich_rpt_3"/>
</dbReference>
<dbReference type="PROSITE" id="PS50104">
    <property type="entry name" value="TIR"/>
    <property type="match status" value="1"/>
</dbReference>
<keyword evidence="2" id="KW-0677">Repeat</keyword>
<dbReference type="InterPro" id="IPR002182">
    <property type="entry name" value="NB-ARC"/>
</dbReference>
<evidence type="ECO:0000313" key="7">
    <source>
        <dbReference type="Proteomes" id="UP000032141"/>
    </source>
</evidence>
<dbReference type="FunFam" id="3.40.50.10140:FF:000007">
    <property type="entry name" value="Disease resistance protein (TIR-NBS-LRR class)"/>
    <property type="match status" value="1"/>
</dbReference>
<dbReference type="SUPFAM" id="SSF52058">
    <property type="entry name" value="L domain-like"/>
    <property type="match status" value="1"/>
</dbReference>
<dbReference type="OrthoDB" id="1357022at2759"/>
<reference evidence="6 7" key="1">
    <citation type="journal article" date="2014" name="Genome Biol.">
        <title>Transcriptome and methylome profiling reveals relics of genome dominance in the mesopolyploid Brassica oleracea.</title>
        <authorList>
            <person name="Parkin I.A."/>
            <person name="Koh C."/>
            <person name="Tang H."/>
            <person name="Robinson S.J."/>
            <person name="Kagale S."/>
            <person name="Clarke W.E."/>
            <person name="Town C.D."/>
            <person name="Nixon J."/>
            <person name="Krishnakumar V."/>
            <person name="Bidwell S.L."/>
            <person name="Denoeud F."/>
            <person name="Belcram H."/>
            <person name="Links M.G."/>
            <person name="Just J."/>
            <person name="Clarke C."/>
            <person name="Bender T."/>
            <person name="Huebert T."/>
            <person name="Mason A.S."/>
            <person name="Pires J.C."/>
            <person name="Barker G."/>
            <person name="Moore J."/>
            <person name="Walley P.G."/>
            <person name="Manoli S."/>
            <person name="Batley J."/>
            <person name="Edwards D."/>
            <person name="Nelson M.N."/>
            <person name="Wang X."/>
            <person name="Paterson A.H."/>
            <person name="King G."/>
            <person name="Bancroft I."/>
            <person name="Chalhoub B."/>
            <person name="Sharpe A.G."/>
        </authorList>
    </citation>
    <scope>NUCLEOTIDE SEQUENCE</scope>
    <source>
        <strain evidence="6 7">cv. TO1000</strain>
    </source>
</reference>
<organism evidence="6 7">
    <name type="scientific">Brassica oleracea var. oleracea</name>
    <dbReference type="NCBI Taxonomy" id="109376"/>
    <lineage>
        <taxon>Eukaryota</taxon>
        <taxon>Viridiplantae</taxon>
        <taxon>Streptophyta</taxon>
        <taxon>Embryophyta</taxon>
        <taxon>Tracheophyta</taxon>
        <taxon>Spermatophyta</taxon>
        <taxon>Magnoliopsida</taxon>
        <taxon>eudicotyledons</taxon>
        <taxon>Gunneridae</taxon>
        <taxon>Pentapetalae</taxon>
        <taxon>rosids</taxon>
        <taxon>malvids</taxon>
        <taxon>Brassicales</taxon>
        <taxon>Brassicaceae</taxon>
        <taxon>Brassiceae</taxon>
        <taxon>Brassica</taxon>
    </lineage>
</organism>
<keyword evidence="3" id="KW-0611">Plant defense</keyword>
<keyword evidence="1" id="KW-0433">Leucine-rich repeat</keyword>
<reference evidence="6" key="2">
    <citation type="submission" date="2015-03" db="UniProtKB">
        <authorList>
            <consortium name="EnsemblPlants"/>
        </authorList>
    </citation>
    <scope>IDENTIFICATION</scope>
</reference>
<dbReference type="Gene3D" id="1.10.8.430">
    <property type="entry name" value="Helical domain of apoptotic protease-activating factors"/>
    <property type="match status" value="1"/>
</dbReference>
<dbReference type="Gene3D" id="3.40.50.10140">
    <property type="entry name" value="Toll/interleukin-1 receptor homology (TIR) domain"/>
    <property type="match status" value="1"/>
</dbReference>
<dbReference type="SMART" id="SM00255">
    <property type="entry name" value="TIR"/>
    <property type="match status" value="1"/>
</dbReference>
<evidence type="ECO:0000313" key="6">
    <source>
        <dbReference type="EnsemblPlants" id="Bo8g104750.1"/>
    </source>
</evidence>
<evidence type="ECO:0000256" key="1">
    <source>
        <dbReference type="ARBA" id="ARBA00022614"/>
    </source>
</evidence>
<dbReference type="SUPFAM" id="SSF46785">
    <property type="entry name" value="Winged helix' DNA-binding domain"/>
    <property type="match status" value="1"/>
</dbReference>
<dbReference type="GO" id="GO:0043531">
    <property type="term" value="F:ADP binding"/>
    <property type="evidence" value="ECO:0007669"/>
    <property type="project" value="InterPro"/>
</dbReference>
<proteinExistence type="predicted"/>
<dbReference type="InterPro" id="IPR055414">
    <property type="entry name" value="LRR_R13L4/SHOC2-like"/>
</dbReference>
<dbReference type="Proteomes" id="UP000032141">
    <property type="component" value="Chromosome C8"/>
</dbReference>
<dbReference type="Gramene" id="Bo8g104750.1">
    <property type="protein sequence ID" value="Bo8g104750.1"/>
    <property type="gene ID" value="Bo8g104750"/>
</dbReference>
<feature type="domain" description="TIR" evidence="5">
    <location>
        <begin position="8"/>
        <end position="173"/>
    </location>
</feature>
<dbReference type="HOGENOM" id="CLU_001561_0_2_1"/>
<dbReference type="InterPro" id="IPR035897">
    <property type="entry name" value="Toll_tir_struct_dom_sf"/>
</dbReference>
<dbReference type="KEGG" id="boe:106307582"/>
<dbReference type="InterPro" id="IPR032675">
    <property type="entry name" value="LRR_dom_sf"/>
</dbReference>
<dbReference type="PRINTS" id="PR00364">
    <property type="entry name" value="DISEASERSIST"/>
</dbReference>
<dbReference type="GO" id="GO:0006952">
    <property type="term" value="P:defense response"/>
    <property type="evidence" value="ECO:0007669"/>
    <property type="project" value="UniProtKB-KW"/>
</dbReference>
<dbReference type="InterPro" id="IPR058192">
    <property type="entry name" value="WHD_ROQ1-like"/>
</dbReference>
<dbReference type="InterPro" id="IPR042197">
    <property type="entry name" value="Apaf_helical"/>
</dbReference>
<dbReference type="InterPro" id="IPR036390">
    <property type="entry name" value="WH_DNA-bd_sf"/>
</dbReference>
<evidence type="ECO:0000256" key="3">
    <source>
        <dbReference type="ARBA" id="ARBA00022821"/>
    </source>
</evidence>
<dbReference type="GeneID" id="106307582"/>
<evidence type="ECO:0000256" key="4">
    <source>
        <dbReference type="ARBA" id="ARBA00023027"/>
    </source>
</evidence>
<dbReference type="Pfam" id="PF07725">
    <property type="entry name" value="LRR_3"/>
    <property type="match status" value="1"/>
</dbReference>